<dbReference type="Proteomes" id="UP001060215">
    <property type="component" value="Chromosome 14"/>
</dbReference>
<proteinExistence type="predicted"/>
<reference evidence="1 2" key="1">
    <citation type="journal article" date="2022" name="Plant J.">
        <title>Chromosome-level genome of Camellia lanceoleosa provides a valuable resource for understanding genome evolution and self-incompatibility.</title>
        <authorList>
            <person name="Gong W."/>
            <person name="Xiao S."/>
            <person name="Wang L."/>
            <person name="Liao Z."/>
            <person name="Chang Y."/>
            <person name="Mo W."/>
            <person name="Hu G."/>
            <person name="Li W."/>
            <person name="Zhao G."/>
            <person name="Zhu H."/>
            <person name="Hu X."/>
            <person name="Ji K."/>
            <person name="Xiang X."/>
            <person name="Song Q."/>
            <person name="Yuan D."/>
            <person name="Jin S."/>
            <person name="Zhang L."/>
        </authorList>
    </citation>
    <scope>NUCLEOTIDE SEQUENCE [LARGE SCALE GENOMIC DNA]</scope>
    <source>
        <strain evidence="1">SQ_2022a</strain>
    </source>
</reference>
<protein>
    <submittedName>
        <fullName evidence="1">Uncharacterized protein</fullName>
    </submittedName>
</protein>
<accession>A0ACC0FKI9</accession>
<dbReference type="EMBL" id="CM045771">
    <property type="protein sequence ID" value="KAI7988849.1"/>
    <property type="molecule type" value="Genomic_DNA"/>
</dbReference>
<gene>
    <name evidence="1" type="ORF">LOK49_LG13G01693</name>
</gene>
<comment type="caution">
    <text evidence="1">The sequence shown here is derived from an EMBL/GenBank/DDBJ whole genome shotgun (WGS) entry which is preliminary data.</text>
</comment>
<evidence type="ECO:0000313" key="1">
    <source>
        <dbReference type="EMBL" id="KAI7988849.1"/>
    </source>
</evidence>
<sequence>MASSSDSMDHSFRARVQKIFKYLSSSSSSSLSPPWSLTQARSRKKRRRPSSAKRRRPNPHFFLFDGLACRVVGFAMKGVDQRRPKGPITIFGYCYIVELAHALVDLVDFLVKDTLSKEVLFFGLRPYSNEYKRGISGWNFNLEDVTAQASLIQDEDTPSEQDQGERSITSSGLDV</sequence>
<keyword evidence="2" id="KW-1185">Reference proteome</keyword>
<organism evidence="1 2">
    <name type="scientific">Camellia lanceoleosa</name>
    <dbReference type="NCBI Taxonomy" id="1840588"/>
    <lineage>
        <taxon>Eukaryota</taxon>
        <taxon>Viridiplantae</taxon>
        <taxon>Streptophyta</taxon>
        <taxon>Embryophyta</taxon>
        <taxon>Tracheophyta</taxon>
        <taxon>Spermatophyta</taxon>
        <taxon>Magnoliopsida</taxon>
        <taxon>eudicotyledons</taxon>
        <taxon>Gunneridae</taxon>
        <taxon>Pentapetalae</taxon>
        <taxon>asterids</taxon>
        <taxon>Ericales</taxon>
        <taxon>Theaceae</taxon>
        <taxon>Camellia</taxon>
    </lineage>
</organism>
<name>A0ACC0FKI9_9ERIC</name>
<evidence type="ECO:0000313" key="2">
    <source>
        <dbReference type="Proteomes" id="UP001060215"/>
    </source>
</evidence>